<evidence type="ECO:0000313" key="3">
    <source>
        <dbReference type="EMBL" id="KAL3779375.1"/>
    </source>
</evidence>
<comment type="caution">
    <text evidence="3">The sequence shown here is derived from an EMBL/GenBank/DDBJ whole genome shotgun (WGS) entry which is preliminary data.</text>
</comment>
<accession>A0ABD3NTH6</accession>
<protein>
    <submittedName>
        <fullName evidence="3">Uncharacterized protein</fullName>
    </submittedName>
</protein>
<evidence type="ECO:0000313" key="4">
    <source>
        <dbReference type="Proteomes" id="UP001530315"/>
    </source>
</evidence>
<proteinExistence type="predicted"/>
<evidence type="ECO:0000256" key="1">
    <source>
        <dbReference type="SAM" id="MobiDB-lite"/>
    </source>
</evidence>
<dbReference type="EMBL" id="JALLAZ020001168">
    <property type="protein sequence ID" value="KAL3779375.1"/>
    <property type="molecule type" value="Genomic_DNA"/>
</dbReference>
<organism evidence="3 4">
    <name type="scientific">Stephanodiscus triporus</name>
    <dbReference type="NCBI Taxonomy" id="2934178"/>
    <lineage>
        <taxon>Eukaryota</taxon>
        <taxon>Sar</taxon>
        <taxon>Stramenopiles</taxon>
        <taxon>Ochrophyta</taxon>
        <taxon>Bacillariophyta</taxon>
        <taxon>Coscinodiscophyceae</taxon>
        <taxon>Thalassiosirophycidae</taxon>
        <taxon>Stephanodiscales</taxon>
        <taxon>Stephanodiscaceae</taxon>
        <taxon>Stephanodiscus</taxon>
    </lineage>
</organism>
<dbReference type="Proteomes" id="UP001530315">
    <property type="component" value="Unassembled WGS sequence"/>
</dbReference>
<feature type="signal peptide" evidence="2">
    <location>
        <begin position="1"/>
        <end position="24"/>
    </location>
</feature>
<dbReference type="AlphaFoldDB" id="A0ABD3NTH6"/>
<evidence type="ECO:0000256" key="2">
    <source>
        <dbReference type="SAM" id="SignalP"/>
    </source>
</evidence>
<gene>
    <name evidence="3" type="ORF">ACHAW5_005982</name>
</gene>
<keyword evidence="4" id="KW-1185">Reference proteome</keyword>
<reference evidence="3 4" key="1">
    <citation type="submission" date="2024-10" db="EMBL/GenBank/DDBJ databases">
        <title>Updated reference genomes for cyclostephanoid diatoms.</title>
        <authorList>
            <person name="Roberts W.R."/>
            <person name="Alverson A.J."/>
        </authorList>
    </citation>
    <scope>NUCLEOTIDE SEQUENCE [LARGE SCALE GENOMIC DNA]</scope>
    <source>
        <strain evidence="3 4">AJA276-08</strain>
    </source>
</reference>
<name>A0ABD3NTH6_9STRA</name>
<feature type="region of interest" description="Disordered" evidence="1">
    <location>
        <begin position="70"/>
        <end position="93"/>
    </location>
</feature>
<feature type="chain" id="PRO_5044759606" evidence="2">
    <location>
        <begin position="25"/>
        <end position="126"/>
    </location>
</feature>
<sequence length="126" mass="13035">MKTPPCFILAIVAAVAAFARTAEAGGRRNASAWNANSHRRFGARRTNGRPSFAVVADQSSPSAEVMDILVQDESPSSSSSSPPAESPMDSYHPRRIVADGARAAAVAFVSAAAIGGARHAIEMIGV</sequence>
<feature type="compositionally biased region" description="Low complexity" evidence="1">
    <location>
        <begin position="73"/>
        <end position="87"/>
    </location>
</feature>
<keyword evidence="2" id="KW-0732">Signal</keyword>